<evidence type="ECO:0000259" key="2">
    <source>
        <dbReference type="Pfam" id="PF00725"/>
    </source>
</evidence>
<dbReference type="SUPFAM" id="SSF48179">
    <property type="entry name" value="6-phosphogluconate dehydrogenase C-terminal domain-like"/>
    <property type="match status" value="2"/>
</dbReference>
<dbReference type="RefSeq" id="WP_378222142.1">
    <property type="nucleotide sequence ID" value="NZ_JBHRTK010000015.1"/>
</dbReference>
<dbReference type="Pfam" id="PF00725">
    <property type="entry name" value="3HCDH"/>
    <property type="match status" value="2"/>
</dbReference>
<dbReference type="InterPro" id="IPR036291">
    <property type="entry name" value="NAD(P)-bd_dom_sf"/>
</dbReference>
<dbReference type="InterPro" id="IPR006108">
    <property type="entry name" value="3HC_DH_C"/>
</dbReference>
<gene>
    <name evidence="4" type="ORF">ACFOHJ_16010</name>
</gene>
<dbReference type="Gene3D" id="1.10.1040.50">
    <property type="match status" value="1"/>
</dbReference>
<keyword evidence="5" id="KW-1185">Reference proteome</keyword>
<dbReference type="Pfam" id="PF02737">
    <property type="entry name" value="3HCDH_N"/>
    <property type="match status" value="1"/>
</dbReference>
<protein>
    <submittedName>
        <fullName evidence="4">3-hydroxyacyl-CoA dehydrogenase</fullName>
    </submittedName>
</protein>
<keyword evidence="1" id="KW-0560">Oxidoreductase</keyword>
<proteinExistence type="predicted"/>
<comment type="caution">
    <text evidence="4">The sequence shown here is derived from an EMBL/GenBank/DDBJ whole genome shotgun (WGS) entry which is preliminary data.</text>
</comment>
<dbReference type="SUPFAM" id="SSF51735">
    <property type="entry name" value="NAD(P)-binding Rossmann-fold domains"/>
    <property type="match status" value="1"/>
</dbReference>
<dbReference type="InterPro" id="IPR008927">
    <property type="entry name" value="6-PGluconate_DH-like_C_sf"/>
</dbReference>
<feature type="domain" description="3-hydroxyacyl-CoA dehydrogenase NAD binding" evidence="3">
    <location>
        <begin position="15"/>
        <end position="192"/>
    </location>
</feature>
<evidence type="ECO:0000313" key="4">
    <source>
        <dbReference type="EMBL" id="MFC3207730.1"/>
    </source>
</evidence>
<sequence>MTTGAPSREIRIDTAGVVGAGVMGAGIAEVFASAGLTVLLMDGEPGKARAALEQIATRRRARAAAGKADPGAVESLLSRIRPIKRLEELAGADLVVEAIVERLEPKRELVRALEAIVGAQAIIATNTSSLSVTAIAAGSARPERIAGYHFFNPVPAMKVVEVISGAHTAAEVEDALVALAGRFGHRAVRAADTPGFIVNHAGRAFGTEALAMLGEGVASIAEIDTVLREAAGFRMGPFELLDLTGLDVSHPVMESIYGQFYHDPRYRPSVITAQRMTAGLLGRKTGKGFYAYEDKRRIEPEIPEHPATVVPDTVAIVADTATGEMRSLLEAAGQRVCVDPVEAGNGLVLVGLEGEDTAGAVARLGLPAATTVGFDACFGLDRHVTLVASPATSPQTRAAAPALMAGAGRCATLVEDSCGAVCQRVVAMIVNIGCLIVEQKIASASDVDAAVRLGLGYPHGPLEWGDRLGPARILRILDTIHARTRDPRYRASLWLRRRAELGLALADAR</sequence>
<dbReference type="PANTHER" id="PTHR48075">
    <property type="entry name" value="3-HYDROXYACYL-COA DEHYDROGENASE FAMILY PROTEIN"/>
    <property type="match status" value="1"/>
</dbReference>
<dbReference type="EMBL" id="JBHRTK010000015">
    <property type="protein sequence ID" value="MFC3207730.1"/>
    <property type="molecule type" value="Genomic_DNA"/>
</dbReference>
<evidence type="ECO:0000256" key="1">
    <source>
        <dbReference type="ARBA" id="ARBA00023002"/>
    </source>
</evidence>
<organism evidence="4 5">
    <name type="scientific">Aquamicrobium soli</name>
    <dbReference type="NCBI Taxonomy" id="1811518"/>
    <lineage>
        <taxon>Bacteria</taxon>
        <taxon>Pseudomonadati</taxon>
        <taxon>Pseudomonadota</taxon>
        <taxon>Alphaproteobacteria</taxon>
        <taxon>Hyphomicrobiales</taxon>
        <taxon>Phyllobacteriaceae</taxon>
        <taxon>Aquamicrobium</taxon>
    </lineage>
</organism>
<dbReference type="NCBIfam" id="NF006124">
    <property type="entry name" value="PRK08268.1"/>
    <property type="match status" value="1"/>
</dbReference>
<dbReference type="PANTHER" id="PTHR48075:SF5">
    <property type="entry name" value="3-HYDROXYBUTYRYL-COA DEHYDROGENASE"/>
    <property type="match status" value="1"/>
</dbReference>
<dbReference type="Proteomes" id="UP001595583">
    <property type="component" value="Unassembled WGS sequence"/>
</dbReference>
<evidence type="ECO:0000313" key="5">
    <source>
        <dbReference type="Proteomes" id="UP001595583"/>
    </source>
</evidence>
<feature type="domain" description="3-hydroxyacyl-CoA dehydrogenase C-terminal" evidence="2">
    <location>
        <begin position="421"/>
        <end position="502"/>
    </location>
</feature>
<dbReference type="Gene3D" id="3.40.50.720">
    <property type="entry name" value="NAD(P)-binding Rossmann-like Domain"/>
    <property type="match status" value="1"/>
</dbReference>
<name>A0ABV7KDX0_9HYPH</name>
<reference evidence="5" key="1">
    <citation type="journal article" date="2019" name="Int. J. Syst. Evol. Microbiol.">
        <title>The Global Catalogue of Microorganisms (GCM) 10K type strain sequencing project: providing services to taxonomists for standard genome sequencing and annotation.</title>
        <authorList>
            <consortium name="The Broad Institute Genomics Platform"/>
            <consortium name="The Broad Institute Genome Sequencing Center for Infectious Disease"/>
            <person name="Wu L."/>
            <person name="Ma J."/>
        </authorList>
    </citation>
    <scope>NUCLEOTIDE SEQUENCE [LARGE SCALE GENOMIC DNA]</scope>
    <source>
        <strain evidence="5">KCTC 52165</strain>
    </source>
</reference>
<dbReference type="InterPro" id="IPR006176">
    <property type="entry name" value="3-OHacyl-CoA_DH_NAD-bd"/>
</dbReference>
<evidence type="ECO:0000259" key="3">
    <source>
        <dbReference type="Pfam" id="PF02737"/>
    </source>
</evidence>
<accession>A0ABV7KDX0</accession>
<feature type="domain" description="3-hydroxyacyl-CoA dehydrogenase C-terminal" evidence="2">
    <location>
        <begin position="195"/>
        <end position="292"/>
    </location>
</feature>